<name>A0AAD9YYM3_9LECA</name>
<dbReference type="GO" id="GO:0005634">
    <property type="term" value="C:nucleus"/>
    <property type="evidence" value="ECO:0007669"/>
    <property type="project" value="UniProtKB-UniRule"/>
</dbReference>
<feature type="domain" description="HMG box" evidence="4">
    <location>
        <begin position="132"/>
        <end position="201"/>
    </location>
</feature>
<feature type="region of interest" description="Disordered" evidence="3">
    <location>
        <begin position="152"/>
        <end position="174"/>
    </location>
</feature>
<keyword evidence="2" id="KW-0539">Nucleus</keyword>
<organism evidence="5 6">
    <name type="scientific">Lepraria neglecta</name>
    <dbReference type="NCBI Taxonomy" id="209136"/>
    <lineage>
        <taxon>Eukaryota</taxon>
        <taxon>Fungi</taxon>
        <taxon>Dikarya</taxon>
        <taxon>Ascomycota</taxon>
        <taxon>Pezizomycotina</taxon>
        <taxon>Lecanoromycetes</taxon>
        <taxon>OSLEUM clade</taxon>
        <taxon>Lecanoromycetidae</taxon>
        <taxon>Lecanorales</taxon>
        <taxon>Lecanorineae</taxon>
        <taxon>Stereocaulaceae</taxon>
        <taxon>Lepraria</taxon>
    </lineage>
</organism>
<evidence type="ECO:0000256" key="1">
    <source>
        <dbReference type="ARBA" id="ARBA00023125"/>
    </source>
</evidence>
<dbReference type="SUPFAM" id="SSF47095">
    <property type="entry name" value="HMG-box"/>
    <property type="match status" value="1"/>
</dbReference>
<dbReference type="AlphaFoldDB" id="A0AAD9YYM3"/>
<evidence type="ECO:0000259" key="4">
    <source>
        <dbReference type="PROSITE" id="PS50118"/>
    </source>
</evidence>
<feature type="compositionally biased region" description="Acidic residues" evidence="3">
    <location>
        <begin position="239"/>
        <end position="255"/>
    </location>
</feature>
<evidence type="ECO:0000256" key="3">
    <source>
        <dbReference type="SAM" id="MobiDB-lite"/>
    </source>
</evidence>
<dbReference type="InterPro" id="IPR036910">
    <property type="entry name" value="HMG_box_dom_sf"/>
</dbReference>
<dbReference type="Pfam" id="PF00505">
    <property type="entry name" value="HMG_box"/>
    <property type="match status" value="1"/>
</dbReference>
<protein>
    <recommendedName>
        <fullName evidence="4">HMG box domain-containing protein</fullName>
    </recommendedName>
</protein>
<sequence>MARDLREEALRAVDLLTLPCQNVCDIAHRLVRNIMYGAMSPEQNELIITPQVVTGLATLQSAVSDLSRAYIAHTDTVIGRGNSTSLEQLNISNPLSGDNALFGARGPTPAPTTEVPGEGKKRKRAPHDKNAPKRALTPFFLYLQTARNSIADEMGPGKTAKEVQDEGGKRWREMTDEDKSEWQYKYAVNFARYKEQMKAYKAGQPIPQINDADAKKLYENTKKDGKLPKPAELDPGHVEEEDTSTSDSSSDDEEPEPVKAPPPKKSKTEKKSSSSKQTPAKEPEPAVPERSSKSPEKKKKGSKKKDAKVADDAAESRKEVVAETSPTQPKTKGRKRKSAAAEA</sequence>
<gene>
    <name evidence="5" type="ORF">OEA41_004808</name>
</gene>
<keyword evidence="6" id="KW-1185">Reference proteome</keyword>
<dbReference type="EMBL" id="JASNWA010000010">
    <property type="protein sequence ID" value="KAK3168361.1"/>
    <property type="molecule type" value="Genomic_DNA"/>
</dbReference>
<feature type="compositionally biased region" description="Basic and acidic residues" evidence="3">
    <location>
        <begin position="307"/>
        <end position="321"/>
    </location>
</feature>
<dbReference type="PANTHER" id="PTHR48112">
    <property type="entry name" value="HIGH MOBILITY GROUP PROTEIN DSP1"/>
    <property type="match status" value="1"/>
</dbReference>
<feature type="region of interest" description="Disordered" evidence="3">
    <location>
        <begin position="217"/>
        <end position="343"/>
    </location>
</feature>
<feature type="compositionally biased region" description="Basic residues" evidence="3">
    <location>
        <begin position="331"/>
        <end position="343"/>
    </location>
</feature>
<accession>A0AAD9YYM3</accession>
<evidence type="ECO:0000313" key="6">
    <source>
        <dbReference type="Proteomes" id="UP001276659"/>
    </source>
</evidence>
<dbReference type="SMART" id="SM00398">
    <property type="entry name" value="HMG"/>
    <property type="match status" value="1"/>
</dbReference>
<evidence type="ECO:0000313" key="5">
    <source>
        <dbReference type="EMBL" id="KAK3168361.1"/>
    </source>
</evidence>
<reference evidence="5" key="1">
    <citation type="submission" date="2022-11" db="EMBL/GenBank/DDBJ databases">
        <title>Chromosomal genome sequence assembly and mating type (MAT) locus characterization of the leprose asexual lichenized fungus Lepraria neglecta (Nyl.) Erichsen.</title>
        <authorList>
            <person name="Allen J.L."/>
            <person name="Pfeffer B."/>
        </authorList>
    </citation>
    <scope>NUCLEOTIDE SEQUENCE</scope>
    <source>
        <strain evidence="5">Allen 5258</strain>
    </source>
</reference>
<dbReference type="InterPro" id="IPR009071">
    <property type="entry name" value="HMG_box_dom"/>
</dbReference>
<dbReference type="PANTHER" id="PTHR48112:SF5">
    <property type="entry name" value="BOX PROTEIN, PUTATIVE (AFU_ORTHOLOGUE AFUA_1G04550)-RELATED"/>
    <property type="match status" value="1"/>
</dbReference>
<keyword evidence="1 2" id="KW-0238">DNA-binding</keyword>
<dbReference type="GO" id="GO:0003677">
    <property type="term" value="F:DNA binding"/>
    <property type="evidence" value="ECO:0007669"/>
    <property type="project" value="UniProtKB-UniRule"/>
</dbReference>
<feature type="compositionally biased region" description="Basic and acidic residues" evidence="3">
    <location>
        <begin position="159"/>
        <end position="174"/>
    </location>
</feature>
<feature type="compositionally biased region" description="Basic and acidic residues" evidence="3">
    <location>
        <begin position="217"/>
        <end position="238"/>
    </location>
</feature>
<proteinExistence type="predicted"/>
<dbReference type="Proteomes" id="UP001276659">
    <property type="component" value="Unassembled WGS sequence"/>
</dbReference>
<feature type="compositionally biased region" description="Basic residues" evidence="3">
    <location>
        <begin position="296"/>
        <end position="306"/>
    </location>
</feature>
<comment type="caution">
    <text evidence="5">The sequence shown here is derived from an EMBL/GenBank/DDBJ whole genome shotgun (WGS) entry which is preliminary data.</text>
</comment>
<feature type="DNA-binding region" description="HMG box" evidence="2">
    <location>
        <begin position="132"/>
        <end position="201"/>
    </location>
</feature>
<evidence type="ECO:0000256" key="2">
    <source>
        <dbReference type="PROSITE-ProRule" id="PRU00267"/>
    </source>
</evidence>
<dbReference type="Gene3D" id="1.10.30.10">
    <property type="entry name" value="High mobility group box domain"/>
    <property type="match status" value="1"/>
</dbReference>
<dbReference type="PROSITE" id="PS50118">
    <property type="entry name" value="HMG_BOX_2"/>
    <property type="match status" value="1"/>
</dbReference>
<feature type="region of interest" description="Disordered" evidence="3">
    <location>
        <begin position="97"/>
        <end position="131"/>
    </location>
</feature>
<dbReference type="InterPro" id="IPR050342">
    <property type="entry name" value="HMGB"/>
</dbReference>